<sequence length="111" mass="12704">MRYEGKDLLAVWVNRWLHFLQVASTQPLVVSVLAPQCTSRFGVRDYVRVLLAVASTGENLARHAFTEISLDGEPPEKSRLRCSKANQRLLQVSLSVFYTLRPSYVDSRLYF</sequence>
<gene>
    <name evidence="1" type="ORF">PC113_g9745</name>
</gene>
<evidence type="ECO:0000313" key="1">
    <source>
        <dbReference type="EMBL" id="KAG2858518.1"/>
    </source>
</evidence>
<evidence type="ECO:0000313" key="2">
    <source>
        <dbReference type="Proteomes" id="UP000735874"/>
    </source>
</evidence>
<accession>A0A8T0Z8I5</accession>
<dbReference type="Proteomes" id="UP000735874">
    <property type="component" value="Unassembled WGS sequence"/>
</dbReference>
<dbReference type="EMBL" id="RCMG01000249">
    <property type="protein sequence ID" value="KAG2858518.1"/>
    <property type="molecule type" value="Genomic_DNA"/>
</dbReference>
<reference evidence="1" key="1">
    <citation type="submission" date="2018-10" db="EMBL/GenBank/DDBJ databases">
        <title>Effector identification in a new, highly contiguous assembly of the strawberry crown rot pathogen Phytophthora cactorum.</title>
        <authorList>
            <person name="Armitage A.D."/>
            <person name="Nellist C.F."/>
            <person name="Bates H."/>
            <person name="Vickerstaff R.J."/>
            <person name="Harrison R.J."/>
        </authorList>
    </citation>
    <scope>NUCLEOTIDE SEQUENCE</scope>
    <source>
        <strain evidence="1">15-7</strain>
    </source>
</reference>
<proteinExistence type="predicted"/>
<comment type="caution">
    <text evidence="1">The sequence shown here is derived from an EMBL/GenBank/DDBJ whole genome shotgun (WGS) entry which is preliminary data.</text>
</comment>
<protein>
    <submittedName>
        <fullName evidence="1">Uncharacterized protein</fullName>
    </submittedName>
</protein>
<dbReference type="AlphaFoldDB" id="A0A8T0Z8I5"/>
<name>A0A8T0Z8I5_9STRA</name>
<organism evidence="1 2">
    <name type="scientific">Phytophthora cactorum</name>
    <dbReference type="NCBI Taxonomy" id="29920"/>
    <lineage>
        <taxon>Eukaryota</taxon>
        <taxon>Sar</taxon>
        <taxon>Stramenopiles</taxon>
        <taxon>Oomycota</taxon>
        <taxon>Peronosporomycetes</taxon>
        <taxon>Peronosporales</taxon>
        <taxon>Peronosporaceae</taxon>
        <taxon>Phytophthora</taxon>
    </lineage>
</organism>